<evidence type="ECO:0000259" key="2">
    <source>
        <dbReference type="Pfam" id="PF00849"/>
    </source>
</evidence>
<evidence type="ECO:0000256" key="1">
    <source>
        <dbReference type="SAM" id="Coils"/>
    </source>
</evidence>
<dbReference type="SUPFAM" id="SSF55120">
    <property type="entry name" value="Pseudouridine synthase"/>
    <property type="match status" value="1"/>
</dbReference>
<dbReference type="InterPro" id="IPR020103">
    <property type="entry name" value="PsdUridine_synth_cat_dom_sf"/>
</dbReference>
<name>A0ABV8JMK3_9FLAO</name>
<dbReference type="GO" id="GO:0016853">
    <property type="term" value="F:isomerase activity"/>
    <property type="evidence" value="ECO:0007669"/>
    <property type="project" value="UniProtKB-KW"/>
</dbReference>
<dbReference type="Pfam" id="PF00849">
    <property type="entry name" value="PseudoU_synth_2"/>
    <property type="match status" value="1"/>
</dbReference>
<dbReference type="EMBL" id="JBHSAW010000004">
    <property type="protein sequence ID" value="MFC4095366.1"/>
    <property type="molecule type" value="Genomic_DNA"/>
</dbReference>
<accession>A0ABV8JMK3</accession>
<sequence>MELPELESLPKGRMLGVLVVKTKEGALGYLSAYSGELQAELEIMPFVPPVYQLPKGENFPEMVQINSISTEVRTLEESEGYISTKIELQQILKETEVNILEAKKKAKIAKEKRDELRKKADGLPENERKYQLDELNRQGAHDGMDLRRYIRSENLRREKAKEVVREIENRIDGLKVLRREKSGKLQEAIFESFVFMNNLGERKNALEVFNDFGVEVPPAGAGECAAPKLFQYAFQHLMTPIALAEFWWGPSPNSEIREHGKFYPACKGKCQPILAHMLKGIQVKPNPLLENFGEDKDLEILFEDEHLVIVNKPSGMLSVSGRYIKDSVQTRVQQLYPKATGPMIVHRLDQDTSGIMIVALNKASHKRLQQQFLERSIQKTYMAILEKPIHKSSGVIELPLILDINNRPMQMVSYKHGKPALTHYEVVEEAALRTLIKLRPVTGRSHQLRVHCAHKLGLHAPIVGDNLYGTPEKRLCLHAQQIKFSHPVTGETIHIKTDLPFSL</sequence>
<dbReference type="InterPro" id="IPR006224">
    <property type="entry name" value="PsdUridine_synth_RluA-like_CS"/>
</dbReference>
<keyword evidence="1" id="KW-0175">Coiled coil</keyword>
<dbReference type="PANTHER" id="PTHR21600">
    <property type="entry name" value="MITOCHONDRIAL RNA PSEUDOURIDINE SYNTHASE"/>
    <property type="match status" value="1"/>
</dbReference>
<comment type="caution">
    <text evidence="3">The sequence shown here is derived from an EMBL/GenBank/DDBJ whole genome shotgun (WGS) entry which is preliminary data.</text>
</comment>
<dbReference type="PANTHER" id="PTHR21600:SF89">
    <property type="entry name" value="RIBOSOMAL LARGE SUBUNIT PSEUDOURIDINE SYNTHASE A"/>
    <property type="match status" value="1"/>
</dbReference>
<feature type="coiled-coil region" evidence="1">
    <location>
        <begin position="85"/>
        <end position="119"/>
    </location>
</feature>
<reference evidence="4" key="1">
    <citation type="journal article" date="2019" name="Int. J. Syst. Evol. Microbiol.">
        <title>The Global Catalogue of Microorganisms (GCM) 10K type strain sequencing project: providing services to taxonomists for standard genome sequencing and annotation.</title>
        <authorList>
            <consortium name="The Broad Institute Genomics Platform"/>
            <consortium name="The Broad Institute Genome Sequencing Center for Infectious Disease"/>
            <person name="Wu L."/>
            <person name="Ma J."/>
        </authorList>
    </citation>
    <scope>NUCLEOTIDE SEQUENCE [LARGE SCALE GENOMIC DNA]</scope>
    <source>
        <strain evidence="4">CECT 7477</strain>
    </source>
</reference>
<dbReference type="EC" id="5.4.99.-" evidence="3"/>
<dbReference type="CDD" id="cd02869">
    <property type="entry name" value="PseudoU_synth_RluA_like"/>
    <property type="match status" value="1"/>
</dbReference>
<dbReference type="Proteomes" id="UP001595814">
    <property type="component" value="Unassembled WGS sequence"/>
</dbReference>
<gene>
    <name evidence="3" type="ORF">ACFOUT_05745</name>
</gene>
<feature type="domain" description="Pseudouridine synthase RsuA/RluA-like" evidence="2">
    <location>
        <begin position="306"/>
        <end position="454"/>
    </location>
</feature>
<evidence type="ECO:0000313" key="4">
    <source>
        <dbReference type="Proteomes" id="UP001595814"/>
    </source>
</evidence>
<dbReference type="Gene3D" id="3.30.2350.10">
    <property type="entry name" value="Pseudouridine synthase"/>
    <property type="match status" value="1"/>
</dbReference>
<dbReference type="PROSITE" id="PS01129">
    <property type="entry name" value="PSI_RLU"/>
    <property type="match status" value="1"/>
</dbReference>
<dbReference type="InterPro" id="IPR050188">
    <property type="entry name" value="RluA_PseudoU_synthase"/>
</dbReference>
<organism evidence="3 4">
    <name type="scientific">Euzebyella saccharophila</name>
    <dbReference type="NCBI Taxonomy" id="679664"/>
    <lineage>
        <taxon>Bacteria</taxon>
        <taxon>Pseudomonadati</taxon>
        <taxon>Bacteroidota</taxon>
        <taxon>Flavobacteriia</taxon>
        <taxon>Flavobacteriales</taxon>
        <taxon>Flavobacteriaceae</taxon>
        <taxon>Euzebyella</taxon>
    </lineage>
</organism>
<proteinExistence type="predicted"/>
<dbReference type="InterPro" id="IPR006145">
    <property type="entry name" value="PsdUridine_synth_RsuA/RluA"/>
</dbReference>
<evidence type="ECO:0000313" key="3">
    <source>
        <dbReference type="EMBL" id="MFC4095366.1"/>
    </source>
</evidence>
<protein>
    <submittedName>
        <fullName evidence="3">RluA family pseudouridine synthase</fullName>
        <ecNumber evidence="3">5.4.99.-</ecNumber>
    </submittedName>
</protein>
<keyword evidence="4" id="KW-1185">Reference proteome</keyword>
<keyword evidence="3" id="KW-0413">Isomerase</keyword>
<feature type="coiled-coil region" evidence="1">
    <location>
        <begin position="150"/>
        <end position="177"/>
    </location>
</feature>